<evidence type="ECO:0000256" key="5">
    <source>
        <dbReference type="ARBA" id="ARBA00023235"/>
    </source>
</evidence>
<dbReference type="InterPro" id="IPR000297">
    <property type="entry name" value="PPIase_PpiC"/>
</dbReference>
<evidence type="ECO:0000313" key="8">
    <source>
        <dbReference type="EMBL" id="CAB4939449.1"/>
    </source>
</evidence>
<proteinExistence type="predicted"/>
<accession>A0A6J7J8L6</accession>
<dbReference type="GO" id="GO:0003755">
    <property type="term" value="F:peptidyl-prolyl cis-trans isomerase activity"/>
    <property type="evidence" value="ECO:0007669"/>
    <property type="project" value="UniProtKB-KW"/>
</dbReference>
<dbReference type="InterPro" id="IPR046357">
    <property type="entry name" value="PPIase_dom_sf"/>
</dbReference>
<dbReference type="EC" id="5.2.1.8" evidence="2"/>
<evidence type="ECO:0000256" key="4">
    <source>
        <dbReference type="ARBA" id="ARBA00023110"/>
    </source>
</evidence>
<feature type="domain" description="PpiC" evidence="7">
    <location>
        <begin position="224"/>
        <end position="315"/>
    </location>
</feature>
<dbReference type="EMBL" id="CAFBMK010000229">
    <property type="protein sequence ID" value="CAB4939449.1"/>
    <property type="molecule type" value="Genomic_DNA"/>
</dbReference>
<dbReference type="Pfam" id="PF13145">
    <property type="entry name" value="Rotamase_2"/>
    <property type="match status" value="1"/>
</dbReference>
<keyword evidence="4" id="KW-0697">Rotamase</keyword>
<keyword evidence="3" id="KW-0732">Signal</keyword>
<dbReference type="AlphaFoldDB" id="A0A6J7J8L6"/>
<protein>
    <recommendedName>
        <fullName evidence="2">peptidylprolyl isomerase</fullName>
        <ecNumber evidence="2">5.2.1.8</ecNumber>
    </recommendedName>
</protein>
<evidence type="ECO:0000256" key="1">
    <source>
        <dbReference type="ARBA" id="ARBA00000971"/>
    </source>
</evidence>
<dbReference type="InterPro" id="IPR050245">
    <property type="entry name" value="PrsA_foldase"/>
</dbReference>
<evidence type="ECO:0000259" key="7">
    <source>
        <dbReference type="PROSITE" id="PS50198"/>
    </source>
</evidence>
<evidence type="ECO:0000256" key="6">
    <source>
        <dbReference type="SAM" id="MobiDB-lite"/>
    </source>
</evidence>
<sequence>MPRHQRPATKALVACAIGLPVAALLTGCGGGLSGDSIAKVGDTDITKTQYEQSLKFQQVLASQQVTGNKLFASATPKLVSFEAPYTECTTKLKATVPKEQQAQVTDAQIKQYCETIPEEAKTRAVQQLISGEVLEQESADADIKVSDAEVNKQLDAVYTQQIGGKANLPKFTKLTGLNADVFKDQVRQGLELQKLTAKATKDAGKVTEKDVQDYYNKNKKQYAQPESRNLHVVLTKTEADAKKARAELDGGATFASVADKYSIDQVTKKADGKLANVVKGQQEKALETAAFSTAATKLAGPVKTETGWYVLRVDKITPAKTIPYAQVKSVLKQQLEQTKPQEAAQKWEEGVLKKWKEKTECREGYNTVAFCKNEAKPKTTTAAGAAQTQQPESGQ</sequence>
<organism evidence="8">
    <name type="scientific">freshwater metagenome</name>
    <dbReference type="NCBI Taxonomy" id="449393"/>
    <lineage>
        <taxon>unclassified sequences</taxon>
        <taxon>metagenomes</taxon>
        <taxon>ecological metagenomes</taxon>
    </lineage>
</organism>
<evidence type="ECO:0000256" key="3">
    <source>
        <dbReference type="ARBA" id="ARBA00022729"/>
    </source>
</evidence>
<feature type="region of interest" description="Disordered" evidence="6">
    <location>
        <begin position="376"/>
        <end position="395"/>
    </location>
</feature>
<dbReference type="Pfam" id="PF13624">
    <property type="entry name" value="SurA_N_3"/>
    <property type="match status" value="1"/>
</dbReference>
<feature type="compositionally biased region" description="Low complexity" evidence="6">
    <location>
        <begin position="379"/>
        <end position="395"/>
    </location>
</feature>
<reference evidence="8" key="1">
    <citation type="submission" date="2020-05" db="EMBL/GenBank/DDBJ databases">
        <authorList>
            <person name="Chiriac C."/>
            <person name="Salcher M."/>
            <person name="Ghai R."/>
            <person name="Kavagutti S V."/>
        </authorList>
    </citation>
    <scope>NUCLEOTIDE SEQUENCE</scope>
</reference>
<dbReference type="SUPFAM" id="SSF54534">
    <property type="entry name" value="FKBP-like"/>
    <property type="match status" value="1"/>
</dbReference>
<keyword evidence="5" id="KW-0413">Isomerase</keyword>
<gene>
    <name evidence="8" type="ORF">UFOPK3564_02853</name>
</gene>
<dbReference type="Gene3D" id="3.10.50.40">
    <property type="match status" value="1"/>
</dbReference>
<dbReference type="PROSITE" id="PS51257">
    <property type="entry name" value="PROKAR_LIPOPROTEIN"/>
    <property type="match status" value="1"/>
</dbReference>
<comment type="catalytic activity">
    <reaction evidence="1">
        <text>[protein]-peptidylproline (omega=180) = [protein]-peptidylproline (omega=0)</text>
        <dbReference type="Rhea" id="RHEA:16237"/>
        <dbReference type="Rhea" id="RHEA-COMP:10747"/>
        <dbReference type="Rhea" id="RHEA-COMP:10748"/>
        <dbReference type="ChEBI" id="CHEBI:83833"/>
        <dbReference type="ChEBI" id="CHEBI:83834"/>
        <dbReference type="EC" id="5.2.1.8"/>
    </reaction>
</comment>
<dbReference type="PANTHER" id="PTHR47245">
    <property type="entry name" value="PEPTIDYLPROLYL ISOMERASE"/>
    <property type="match status" value="1"/>
</dbReference>
<dbReference type="PANTHER" id="PTHR47245:SF1">
    <property type="entry name" value="FOLDASE PROTEIN PRSA"/>
    <property type="match status" value="1"/>
</dbReference>
<dbReference type="PROSITE" id="PS50198">
    <property type="entry name" value="PPIC_PPIASE_2"/>
    <property type="match status" value="1"/>
</dbReference>
<name>A0A6J7J8L6_9ZZZZ</name>
<dbReference type="SUPFAM" id="SSF109998">
    <property type="entry name" value="Triger factor/SurA peptide-binding domain-like"/>
    <property type="match status" value="1"/>
</dbReference>
<evidence type="ECO:0000256" key="2">
    <source>
        <dbReference type="ARBA" id="ARBA00013194"/>
    </source>
</evidence>
<dbReference type="InterPro" id="IPR027304">
    <property type="entry name" value="Trigger_fact/SurA_dom_sf"/>
</dbReference>
<dbReference type="Gene3D" id="1.10.4030.10">
    <property type="entry name" value="Porin chaperone SurA, peptide-binding domain"/>
    <property type="match status" value="1"/>
</dbReference>